<protein>
    <submittedName>
        <fullName evidence="1">Uncharacterized protein</fullName>
    </submittedName>
</protein>
<organism evidence="1 2">
    <name type="scientific">Chaetomium tenue</name>
    <dbReference type="NCBI Taxonomy" id="1854479"/>
    <lineage>
        <taxon>Eukaryota</taxon>
        <taxon>Fungi</taxon>
        <taxon>Dikarya</taxon>
        <taxon>Ascomycota</taxon>
        <taxon>Pezizomycotina</taxon>
        <taxon>Sordariomycetes</taxon>
        <taxon>Sordariomycetidae</taxon>
        <taxon>Sordariales</taxon>
        <taxon>Chaetomiaceae</taxon>
        <taxon>Chaetomium</taxon>
    </lineage>
</organism>
<evidence type="ECO:0000313" key="2">
    <source>
        <dbReference type="Proteomes" id="UP000724584"/>
    </source>
</evidence>
<accession>A0ACB7PQY9</accession>
<comment type="caution">
    <text evidence="1">The sequence shown here is derived from an EMBL/GenBank/DDBJ whole genome shotgun (WGS) entry which is preliminary data.</text>
</comment>
<name>A0ACB7PQY9_9PEZI</name>
<dbReference type="Proteomes" id="UP000724584">
    <property type="component" value="Unassembled WGS sequence"/>
</dbReference>
<dbReference type="EMBL" id="JAGIZQ010000001">
    <property type="protein sequence ID" value="KAH6651252.1"/>
    <property type="molecule type" value="Genomic_DNA"/>
</dbReference>
<gene>
    <name evidence="1" type="ORF">F5144DRAFT_81384</name>
</gene>
<proteinExistence type="predicted"/>
<sequence>MPVIASFDWFVEASRASTEISRAIGRGDDFPLAFAPALAPGPRRNLTHGVLAAMYHERGRVSTDTPETAAARDQRLTIQRRHRVERRHGVQPSQTPTLSSLIGREQQLNAEDEALTTSRGDLLPVQAAEGDDLGGDADDLRHTPPRRGRPPKRRSPSASSARSRGRPRGRPRLARNPVGRPRTQNFSEDNPPREFNEPAAQSRGRPRGRPRLARNPTGRPRTHNLPEGNLPREFNEPGPRFTGDDQETPLLAEDIAIKREFDEALASEEMQRCLRCKERWFDVKLMEEVGLASRIW</sequence>
<reference evidence="1 2" key="1">
    <citation type="journal article" date="2021" name="Nat. Commun.">
        <title>Genetic determinants of endophytism in the Arabidopsis root mycobiome.</title>
        <authorList>
            <person name="Mesny F."/>
            <person name="Miyauchi S."/>
            <person name="Thiergart T."/>
            <person name="Pickel B."/>
            <person name="Atanasova L."/>
            <person name="Karlsson M."/>
            <person name="Huettel B."/>
            <person name="Barry K.W."/>
            <person name="Haridas S."/>
            <person name="Chen C."/>
            <person name="Bauer D."/>
            <person name="Andreopoulos W."/>
            <person name="Pangilinan J."/>
            <person name="LaButti K."/>
            <person name="Riley R."/>
            <person name="Lipzen A."/>
            <person name="Clum A."/>
            <person name="Drula E."/>
            <person name="Henrissat B."/>
            <person name="Kohler A."/>
            <person name="Grigoriev I.V."/>
            <person name="Martin F.M."/>
            <person name="Hacquard S."/>
        </authorList>
    </citation>
    <scope>NUCLEOTIDE SEQUENCE [LARGE SCALE GENOMIC DNA]</scope>
    <source>
        <strain evidence="1 2">MPI-SDFR-AT-0079</strain>
    </source>
</reference>
<keyword evidence="2" id="KW-1185">Reference proteome</keyword>
<evidence type="ECO:0000313" key="1">
    <source>
        <dbReference type="EMBL" id="KAH6651252.1"/>
    </source>
</evidence>